<evidence type="ECO:0000256" key="2">
    <source>
        <dbReference type="ARBA" id="ARBA00022737"/>
    </source>
</evidence>
<organism evidence="9 10">
    <name type="scientific">Shewanella intestini</name>
    <dbReference type="NCBI Taxonomy" id="2017544"/>
    <lineage>
        <taxon>Bacteria</taxon>
        <taxon>Pseudomonadati</taxon>
        <taxon>Pseudomonadota</taxon>
        <taxon>Gammaproteobacteria</taxon>
        <taxon>Alteromonadales</taxon>
        <taxon>Shewanellaceae</taxon>
        <taxon>Shewanella</taxon>
    </lineage>
</organism>
<dbReference type="NCBIfam" id="TIGR03142">
    <property type="entry name" value="cytochro_ccmI"/>
    <property type="match status" value="1"/>
</dbReference>
<dbReference type="InterPro" id="IPR011990">
    <property type="entry name" value="TPR-like_helical_dom_sf"/>
</dbReference>
<dbReference type="InterPro" id="IPR056413">
    <property type="entry name" value="TPR_CcmH_CycH"/>
</dbReference>
<dbReference type="SMART" id="SM00028">
    <property type="entry name" value="TPR"/>
    <property type="match status" value="2"/>
</dbReference>
<comment type="subcellular location">
    <subcellularLocation>
        <location evidence="1">Cell envelope</location>
    </subcellularLocation>
</comment>
<dbReference type="InterPro" id="IPR051263">
    <property type="entry name" value="C-type_cytochrome_biogenesis"/>
</dbReference>
<name>A0ABS5I5Q4_9GAMM</name>
<accession>A0ABS5I5Q4</accession>
<sequence length="421" mass="46422">MTTFWIFIALVVIVSLLMIWVPHFRQQKQRIAEEAGVRKQTNLELFNERLAILKQELVDDLLDQQEFDALKQELEISLLQDMKQEGDDSLNAEDKPKSILWPIVMTIAVLGLSGYFYQHLGAYKEIANPPQAQHSPHEGMTQEQVMSQRLQMMEAEVKAEPENSQAWFALGHAYISSSQYNHAIAAFDKTMELVGVHAELLGPKATAMYYAANQKITPKVQAVIDQSLKLDPQDPSTLLLIGMNAFFTAQYQNAIDAWQMILDSDRQDVDRTALMNAIQSAKMSLQSETGAMPNDDAHNPLKHSDSAVKSTIDVTIKVSPELTANVDSKDMIFVFARSTTGPKVPLAATKVSASELPVTVTLDDTTSMGGDVKLSSVSEVEIIAVLSKHGNVKAQAGDLKGIIDAVKVGQDTELTLNTVVQ</sequence>
<feature type="domain" description="Cytochrome c-type biogenesis protein H Ig-like" evidence="7">
    <location>
        <begin position="312"/>
        <end position="416"/>
    </location>
</feature>
<keyword evidence="6" id="KW-0472">Membrane</keyword>
<dbReference type="InterPro" id="IPR017560">
    <property type="entry name" value="Cyt_c_biogenesis_CcmI"/>
</dbReference>
<protein>
    <submittedName>
        <fullName evidence="9">C-type cytochrome biogenesis protein CcmI</fullName>
    </submittedName>
</protein>
<evidence type="ECO:0000256" key="4">
    <source>
        <dbReference type="ARBA" id="ARBA00022803"/>
    </source>
</evidence>
<keyword evidence="4 5" id="KW-0802">TPR repeat</keyword>
<dbReference type="Gene3D" id="1.25.40.10">
    <property type="entry name" value="Tetratricopeptide repeat domain"/>
    <property type="match status" value="1"/>
</dbReference>
<evidence type="ECO:0000259" key="7">
    <source>
        <dbReference type="Pfam" id="PF23892"/>
    </source>
</evidence>
<dbReference type="InterPro" id="IPR019734">
    <property type="entry name" value="TPR_rpt"/>
</dbReference>
<dbReference type="InterPro" id="IPR056412">
    <property type="entry name" value="Ig_CycH"/>
</dbReference>
<dbReference type="Pfam" id="PF23892">
    <property type="entry name" value="Ig_CycH"/>
    <property type="match status" value="1"/>
</dbReference>
<feature type="domain" description="Cytochrome c-type biogenesis protein H TPR" evidence="8">
    <location>
        <begin position="153"/>
        <end position="264"/>
    </location>
</feature>
<dbReference type="PROSITE" id="PS50005">
    <property type="entry name" value="TPR"/>
    <property type="match status" value="1"/>
</dbReference>
<keyword evidence="10" id="KW-1185">Reference proteome</keyword>
<reference evidence="9 10" key="1">
    <citation type="submission" date="2020-02" db="EMBL/GenBank/DDBJ databases">
        <title>Shewanella WXL01 sp. nov., a marine bacterium isolated from green algae in Luhuitou Fringing Reef (Northern South China Sea).</title>
        <authorList>
            <person name="Wang X."/>
        </authorList>
    </citation>
    <scope>NUCLEOTIDE SEQUENCE [LARGE SCALE GENOMIC DNA]</scope>
    <source>
        <strain evidence="9 10">MCCC 1A01895</strain>
    </source>
</reference>
<keyword evidence="3" id="KW-0201">Cytochrome c-type biogenesis</keyword>
<dbReference type="Proteomes" id="UP000811844">
    <property type="component" value="Unassembled WGS sequence"/>
</dbReference>
<evidence type="ECO:0000313" key="10">
    <source>
        <dbReference type="Proteomes" id="UP000811844"/>
    </source>
</evidence>
<proteinExistence type="predicted"/>
<evidence type="ECO:0000313" key="9">
    <source>
        <dbReference type="EMBL" id="MBR9728710.1"/>
    </source>
</evidence>
<evidence type="ECO:0000256" key="5">
    <source>
        <dbReference type="PROSITE-ProRule" id="PRU00339"/>
    </source>
</evidence>
<keyword evidence="6" id="KW-0812">Transmembrane</keyword>
<dbReference type="EMBL" id="JAAIKR010000011">
    <property type="protein sequence ID" value="MBR9728710.1"/>
    <property type="molecule type" value="Genomic_DNA"/>
</dbReference>
<evidence type="ECO:0000256" key="3">
    <source>
        <dbReference type="ARBA" id="ARBA00022748"/>
    </source>
</evidence>
<gene>
    <name evidence="9" type="primary">ccmI</name>
    <name evidence="9" type="ORF">G3R48_12060</name>
</gene>
<evidence type="ECO:0000256" key="6">
    <source>
        <dbReference type="SAM" id="Phobius"/>
    </source>
</evidence>
<dbReference type="RefSeq" id="WP_153666296.1">
    <property type="nucleotide sequence ID" value="NZ_JAAIKR010000011.1"/>
</dbReference>
<feature type="transmembrane region" description="Helical" evidence="6">
    <location>
        <begin position="99"/>
        <end position="117"/>
    </location>
</feature>
<feature type="transmembrane region" description="Helical" evidence="6">
    <location>
        <begin position="6"/>
        <end position="24"/>
    </location>
</feature>
<dbReference type="SUPFAM" id="SSF48452">
    <property type="entry name" value="TPR-like"/>
    <property type="match status" value="1"/>
</dbReference>
<feature type="repeat" description="TPR" evidence="5">
    <location>
        <begin position="164"/>
        <end position="197"/>
    </location>
</feature>
<keyword evidence="2" id="KW-0677">Repeat</keyword>
<dbReference type="Pfam" id="PF23914">
    <property type="entry name" value="TPR_CcmH_CycH"/>
    <property type="match status" value="1"/>
</dbReference>
<evidence type="ECO:0000259" key="8">
    <source>
        <dbReference type="Pfam" id="PF23914"/>
    </source>
</evidence>
<dbReference type="PANTHER" id="PTHR47870:SF4">
    <property type="entry name" value="CYTOCHROME C-TYPE BIOGENESIS PROTEIN CYCH"/>
    <property type="match status" value="1"/>
</dbReference>
<evidence type="ECO:0000256" key="1">
    <source>
        <dbReference type="ARBA" id="ARBA00004196"/>
    </source>
</evidence>
<dbReference type="PANTHER" id="PTHR47870">
    <property type="entry name" value="CYTOCHROME C-TYPE BIOGENESIS PROTEIN CCMH"/>
    <property type="match status" value="1"/>
</dbReference>
<comment type="caution">
    <text evidence="9">The sequence shown here is derived from an EMBL/GenBank/DDBJ whole genome shotgun (WGS) entry which is preliminary data.</text>
</comment>
<keyword evidence="6" id="KW-1133">Transmembrane helix</keyword>